<dbReference type="SUPFAM" id="SSF47384">
    <property type="entry name" value="Homodimeric domain of signal transducing histidine kinase"/>
    <property type="match status" value="1"/>
</dbReference>
<feature type="modified residue" description="4-aspartylphosphate" evidence="18">
    <location>
        <position position="780"/>
    </location>
</feature>
<dbReference type="PROSITE" id="PS50110">
    <property type="entry name" value="RESPONSE_REGULATORY"/>
    <property type="match status" value="1"/>
</dbReference>
<feature type="domain" description="Histidine kinase" evidence="20">
    <location>
        <begin position="489"/>
        <end position="706"/>
    </location>
</feature>
<dbReference type="SUPFAM" id="SSF103190">
    <property type="entry name" value="Sensory domain-like"/>
    <property type="match status" value="1"/>
</dbReference>
<dbReference type="InterPro" id="IPR029151">
    <property type="entry name" value="Sensor-like_sf"/>
</dbReference>
<dbReference type="SUPFAM" id="SSF52172">
    <property type="entry name" value="CheY-like"/>
    <property type="match status" value="1"/>
</dbReference>
<dbReference type="InterPro" id="IPR005467">
    <property type="entry name" value="His_kinase_dom"/>
</dbReference>
<keyword evidence="10" id="KW-0547">Nucleotide-binding</keyword>
<keyword evidence="16" id="KW-0902">Two-component regulatory system</keyword>
<proteinExistence type="predicted"/>
<dbReference type="FunFam" id="1.10.287.130:FF:000004">
    <property type="entry name" value="Ethylene receptor 1"/>
    <property type="match status" value="1"/>
</dbReference>
<keyword evidence="13" id="KW-0067">ATP-binding</keyword>
<evidence type="ECO:0000256" key="11">
    <source>
        <dbReference type="ARBA" id="ARBA00022777"/>
    </source>
</evidence>
<dbReference type="Gene3D" id="3.30.450.220">
    <property type="entry name" value="LuxQ periplasmic domain, N-terminal subdomain"/>
    <property type="match status" value="1"/>
</dbReference>
<evidence type="ECO:0000256" key="3">
    <source>
        <dbReference type="ARBA" id="ARBA00012438"/>
    </source>
</evidence>
<dbReference type="KEGG" id="vas:GT360_20235"/>
<dbReference type="Gene3D" id="3.30.565.10">
    <property type="entry name" value="Histidine kinase-like ATPase, C-terminal domain"/>
    <property type="match status" value="1"/>
</dbReference>
<dbReference type="PRINTS" id="PR00344">
    <property type="entry name" value="BCTRLSENSOR"/>
</dbReference>
<sequence length="854" mass="95816">MSMFNPRKRRRPFTTLITQSVFVLISVFACLILFQNYYVSNEVISREASRAHMQTSTLIQGLFNFRLDALEIQQDTIGRSDSLVKAIRDDQRTDIDRLFAGLDNIDSNLIPDIRVITRGNDVYWDDTNHGFYGISDRSLLNLTQRLGQTKHWYLAQTPSQLGTRYILMRRSPIVDTRSGELVAMLNIGLVLNNNLSLMVMLRDGSNSQDVMLAVGSTVIASSFNKKPEYDQLDILLSHADAQNQYSLNGSISVNKTDLVLNDTPTFLSVFTIRNSPAATLLVRSHFITAIALFGILLGILFWGRYWLKKKVARELDLLMNYTSDIVEHRVVKRYEGSAIIEFDRLGNVIENAFARLNEQEKLFEDLFNFSLSPSIVWNANGQVVSMNPVAKHQFGSDIEGTASYAQLIEVLLPHVLQVVEGETVIGVNTSIGKDTYRWNISSIFIENGQQQIIAQAQNISSLIEAERQTQLAKEAAEESARVRADFLAKMSHELRTPLNGIIGVSQLLQYGLSKEQHQKYVDILCQSGEHLLAVLNDILDFSKIEQGQFSIQPTLFKLLESCRAVEQIYTPLCEEKGIQLRVRMNAAPDLMIVTDQVRLNQILFNLVSNAVKFTDKGGVNVLVQVLSTDKMTIEVTDTGIGVDDGELGKIFEPFVQLESSLKRQHGGSGLGLAIVNSLVELLGGKMRVESEVGKGTTFTLTLPIKAQSRAENTMALPHLPHSQIFFDGKVRVLLVEDNNTNAFIAQAFCEKFGMKVEWVVDGIKAIDAMRSQSFDLVLMDNQLPEMNGIEATRYIRQELNNETPIFACTADGLDETRNAFMVAGANYVLLKPLKERALIDALKLFKQNFHQQKE</sequence>
<evidence type="ECO:0000259" key="20">
    <source>
        <dbReference type="PROSITE" id="PS50109"/>
    </source>
</evidence>
<dbReference type="GO" id="GO:0000155">
    <property type="term" value="F:phosphorelay sensor kinase activity"/>
    <property type="evidence" value="ECO:0007669"/>
    <property type="project" value="InterPro"/>
</dbReference>
<evidence type="ECO:0000256" key="14">
    <source>
        <dbReference type="ARBA" id="ARBA00022912"/>
    </source>
</evidence>
<keyword evidence="7 18" id="KW-0597">Phosphoprotein</keyword>
<dbReference type="SUPFAM" id="SSF55874">
    <property type="entry name" value="ATPase domain of HSP90 chaperone/DNA topoisomerase II/histidine kinase"/>
    <property type="match status" value="1"/>
</dbReference>
<dbReference type="InterPro" id="IPR003594">
    <property type="entry name" value="HATPase_dom"/>
</dbReference>
<accession>A0A7Z2T7K4</accession>
<evidence type="ECO:0000256" key="15">
    <source>
        <dbReference type="ARBA" id="ARBA00022989"/>
    </source>
</evidence>
<evidence type="ECO:0000256" key="16">
    <source>
        <dbReference type="ARBA" id="ARBA00023012"/>
    </source>
</evidence>
<keyword evidence="14" id="KW-0904">Protein phosphatase</keyword>
<dbReference type="SMART" id="SM00388">
    <property type="entry name" value="HisKA"/>
    <property type="match status" value="1"/>
</dbReference>
<dbReference type="SMART" id="SM00387">
    <property type="entry name" value="HATPase_c"/>
    <property type="match status" value="1"/>
</dbReference>
<dbReference type="EMBL" id="CP047476">
    <property type="protein sequence ID" value="QIA65841.1"/>
    <property type="molecule type" value="Genomic_DNA"/>
</dbReference>
<keyword evidence="17 19" id="KW-0472">Membrane</keyword>
<dbReference type="PANTHER" id="PTHR43047">
    <property type="entry name" value="TWO-COMPONENT HISTIDINE PROTEIN KINASE"/>
    <property type="match status" value="1"/>
</dbReference>
<name>A0A7Z2T7K4_9VIBR</name>
<evidence type="ECO:0000256" key="19">
    <source>
        <dbReference type="SAM" id="Phobius"/>
    </source>
</evidence>
<dbReference type="Gene3D" id="2.20.20.100">
    <property type="entry name" value="LuxQ periplasmic domain, C-terminal subdomain"/>
    <property type="match status" value="1"/>
</dbReference>
<dbReference type="Pfam" id="PF00512">
    <property type="entry name" value="HisKA"/>
    <property type="match status" value="1"/>
</dbReference>
<dbReference type="Gene3D" id="3.40.50.2300">
    <property type="match status" value="1"/>
</dbReference>
<dbReference type="InterPro" id="IPR036890">
    <property type="entry name" value="HATPase_C_sf"/>
</dbReference>
<dbReference type="SUPFAM" id="SSF55785">
    <property type="entry name" value="PYP-like sensor domain (PAS domain)"/>
    <property type="match status" value="1"/>
</dbReference>
<evidence type="ECO:0000256" key="4">
    <source>
        <dbReference type="ARBA" id="ARBA00019468"/>
    </source>
</evidence>
<evidence type="ECO:0000256" key="12">
    <source>
        <dbReference type="ARBA" id="ARBA00022801"/>
    </source>
</evidence>
<evidence type="ECO:0000256" key="13">
    <source>
        <dbReference type="ARBA" id="ARBA00022840"/>
    </source>
</evidence>
<evidence type="ECO:0000256" key="8">
    <source>
        <dbReference type="ARBA" id="ARBA00022679"/>
    </source>
</evidence>
<dbReference type="Proteomes" id="UP000464262">
    <property type="component" value="Chromosome 2"/>
</dbReference>
<keyword evidence="23" id="KW-1185">Reference proteome</keyword>
<gene>
    <name evidence="22" type="ORF">GT360_20235</name>
</gene>
<dbReference type="InterPro" id="IPR036097">
    <property type="entry name" value="HisK_dim/P_sf"/>
</dbReference>
<dbReference type="PANTHER" id="PTHR43047:SF78">
    <property type="entry name" value="SENSORY_REGULATORY PROTEIN RPFC"/>
    <property type="match status" value="1"/>
</dbReference>
<evidence type="ECO:0000256" key="7">
    <source>
        <dbReference type="ARBA" id="ARBA00022553"/>
    </source>
</evidence>
<keyword evidence="15 19" id="KW-1133">Transmembrane helix</keyword>
<evidence type="ECO:0000256" key="6">
    <source>
        <dbReference type="ARBA" id="ARBA00022519"/>
    </source>
</evidence>
<evidence type="ECO:0000256" key="10">
    <source>
        <dbReference type="ARBA" id="ARBA00022741"/>
    </source>
</evidence>
<evidence type="ECO:0000256" key="17">
    <source>
        <dbReference type="ARBA" id="ARBA00023136"/>
    </source>
</evidence>
<feature type="domain" description="Response regulatory" evidence="21">
    <location>
        <begin position="731"/>
        <end position="846"/>
    </location>
</feature>
<comment type="subcellular location">
    <subcellularLocation>
        <location evidence="2">Cell inner membrane</location>
        <topology evidence="2">Multi-pass membrane protein</topology>
    </subcellularLocation>
</comment>
<dbReference type="InterPro" id="IPR001789">
    <property type="entry name" value="Sig_transdc_resp-reg_receiver"/>
</dbReference>
<evidence type="ECO:0000256" key="5">
    <source>
        <dbReference type="ARBA" id="ARBA00022475"/>
    </source>
</evidence>
<dbReference type="CDD" id="cd16922">
    <property type="entry name" value="HATPase_EvgS-ArcB-TorS-like"/>
    <property type="match status" value="1"/>
</dbReference>
<dbReference type="GO" id="GO:0005524">
    <property type="term" value="F:ATP binding"/>
    <property type="evidence" value="ECO:0007669"/>
    <property type="project" value="UniProtKB-KW"/>
</dbReference>
<dbReference type="SMART" id="SM00448">
    <property type="entry name" value="REC"/>
    <property type="match status" value="1"/>
</dbReference>
<dbReference type="Pfam" id="PF02518">
    <property type="entry name" value="HATPase_c"/>
    <property type="match status" value="1"/>
</dbReference>
<evidence type="ECO:0000313" key="23">
    <source>
        <dbReference type="Proteomes" id="UP000464262"/>
    </source>
</evidence>
<keyword evidence="5" id="KW-1003">Cell membrane</keyword>
<dbReference type="InterPro" id="IPR003661">
    <property type="entry name" value="HisK_dim/P_dom"/>
</dbReference>
<dbReference type="CDD" id="cd00082">
    <property type="entry name" value="HisKA"/>
    <property type="match status" value="1"/>
</dbReference>
<dbReference type="AlphaFoldDB" id="A0A7Z2T7K4"/>
<dbReference type="InterPro" id="IPR015387">
    <property type="entry name" value="LuxQ-periplasm_dom"/>
</dbReference>
<feature type="transmembrane region" description="Helical" evidence="19">
    <location>
        <begin position="286"/>
        <end position="307"/>
    </location>
</feature>
<keyword evidence="12" id="KW-0378">Hydrolase</keyword>
<evidence type="ECO:0000256" key="9">
    <source>
        <dbReference type="ARBA" id="ARBA00022692"/>
    </source>
</evidence>
<evidence type="ECO:0000256" key="2">
    <source>
        <dbReference type="ARBA" id="ARBA00004429"/>
    </source>
</evidence>
<protein>
    <recommendedName>
        <fullName evidence="4">Autoinducer 2 sensor kinase/phosphatase LuxQ</fullName>
        <ecNumber evidence="3">2.7.13.3</ecNumber>
    </recommendedName>
</protein>
<keyword evidence="9 19" id="KW-0812">Transmembrane</keyword>
<dbReference type="InterPro" id="IPR004358">
    <property type="entry name" value="Sig_transdc_His_kin-like_C"/>
</dbReference>
<dbReference type="Gene3D" id="1.10.287.130">
    <property type="match status" value="1"/>
</dbReference>
<feature type="transmembrane region" description="Helical" evidence="19">
    <location>
        <begin position="21"/>
        <end position="39"/>
    </location>
</feature>
<dbReference type="InterPro" id="IPR043056">
    <property type="entry name" value="LuxQ-periplasm_N"/>
</dbReference>
<keyword evidence="11" id="KW-0418">Kinase</keyword>
<evidence type="ECO:0000256" key="18">
    <source>
        <dbReference type="PROSITE-ProRule" id="PRU00169"/>
    </source>
</evidence>
<reference evidence="22 23" key="1">
    <citation type="submission" date="2020-01" db="EMBL/GenBank/DDBJ databases">
        <title>Whole genome and functional gene identification of agarase of Vibrio HN897.</title>
        <authorList>
            <person name="Liu Y."/>
            <person name="Zhao Z."/>
        </authorList>
    </citation>
    <scope>NUCLEOTIDE SEQUENCE [LARGE SCALE GENOMIC DNA]</scope>
    <source>
        <strain evidence="22 23">HN897</strain>
    </source>
</reference>
<dbReference type="InterPro" id="IPR011006">
    <property type="entry name" value="CheY-like_superfamily"/>
</dbReference>
<dbReference type="GO" id="GO:0004721">
    <property type="term" value="F:phosphoprotein phosphatase activity"/>
    <property type="evidence" value="ECO:0007669"/>
    <property type="project" value="UniProtKB-KW"/>
</dbReference>
<dbReference type="FunFam" id="3.30.565.10:FF:000010">
    <property type="entry name" value="Sensor histidine kinase RcsC"/>
    <property type="match status" value="1"/>
</dbReference>
<comment type="catalytic activity">
    <reaction evidence="1">
        <text>ATP + protein L-histidine = ADP + protein N-phospho-L-histidine.</text>
        <dbReference type="EC" id="2.7.13.3"/>
    </reaction>
</comment>
<keyword evidence="8" id="KW-0808">Transferase</keyword>
<dbReference type="InterPro" id="IPR035965">
    <property type="entry name" value="PAS-like_dom_sf"/>
</dbReference>
<dbReference type="CDD" id="cd17546">
    <property type="entry name" value="REC_hyHK_CKI1_RcsC-like"/>
    <property type="match status" value="1"/>
</dbReference>
<evidence type="ECO:0000259" key="21">
    <source>
        <dbReference type="PROSITE" id="PS50110"/>
    </source>
</evidence>
<evidence type="ECO:0000256" key="1">
    <source>
        <dbReference type="ARBA" id="ARBA00000085"/>
    </source>
</evidence>
<dbReference type="GO" id="GO:0005886">
    <property type="term" value="C:plasma membrane"/>
    <property type="evidence" value="ECO:0007669"/>
    <property type="project" value="UniProtKB-SubCell"/>
</dbReference>
<dbReference type="PROSITE" id="PS51257">
    <property type="entry name" value="PROKAR_LIPOPROTEIN"/>
    <property type="match status" value="1"/>
</dbReference>
<keyword evidence="6" id="KW-0997">Cell inner membrane</keyword>
<dbReference type="RefSeq" id="WP_164650739.1">
    <property type="nucleotide sequence ID" value="NZ_CP047476.1"/>
</dbReference>
<dbReference type="Pfam" id="PF09308">
    <property type="entry name" value="LuxQ-periplasm"/>
    <property type="match status" value="1"/>
</dbReference>
<dbReference type="PROSITE" id="PS50109">
    <property type="entry name" value="HIS_KIN"/>
    <property type="match status" value="1"/>
</dbReference>
<dbReference type="Pfam" id="PF00072">
    <property type="entry name" value="Response_reg"/>
    <property type="match status" value="1"/>
</dbReference>
<organism evidence="22 23">
    <name type="scientific">Vibrio astriarenae</name>
    <dbReference type="NCBI Taxonomy" id="1481923"/>
    <lineage>
        <taxon>Bacteria</taxon>
        <taxon>Pseudomonadati</taxon>
        <taxon>Pseudomonadota</taxon>
        <taxon>Gammaproteobacteria</taxon>
        <taxon>Vibrionales</taxon>
        <taxon>Vibrionaceae</taxon>
        <taxon>Vibrio</taxon>
    </lineage>
</organism>
<evidence type="ECO:0000313" key="22">
    <source>
        <dbReference type="EMBL" id="QIA65841.1"/>
    </source>
</evidence>
<dbReference type="EC" id="2.7.13.3" evidence="3"/>